<feature type="compositionally biased region" description="Basic and acidic residues" evidence="1">
    <location>
        <begin position="117"/>
        <end position="130"/>
    </location>
</feature>
<evidence type="ECO:0000313" key="2">
    <source>
        <dbReference type="EMBL" id="KAK5792716.1"/>
    </source>
</evidence>
<proteinExistence type="predicted"/>
<feature type="region of interest" description="Disordered" evidence="1">
    <location>
        <begin position="98"/>
        <end position="130"/>
    </location>
</feature>
<comment type="caution">
    <text evidence="2">The sequence shown here is derived from an EMBL/GenBank/DDBJ whole genome shotgun (WGS) entry which is preliminary data.</text>
</comment>
<name>A0ABR0NCI2_GOSAR</name>
<accession>A0ABR0NCI2</accession>
<keyword evidence="3" id="KW-1185">Reference proteome</keyword>
<feature type="region of interest" description="Disordered" evidence="1">
    <location>
        <begin position="1"/>
        <end position="21"/>
    </location>
</feature>
<evidence type="ECO:0000256" key="1">
    <source>
        <dbReference type="SAM" id="MobiDB-lite"/>
    </source>
</evidence>
<gene>
    <name evidence="2" type="ORF">PVK06_033834</name>
</gene>
<evidence type="ECO:0000313" key="3">
    <source>
        <dbReference type="Proteomes" id="UP001358586"/>
    </source>
</evidence>
<dbReference type="Proteomes" id="UP001358586">
    <property type="component" value="Chromosome 10"/>
</dbReference>
<protein>
    <submittedName>
        <fullName evidence="2">Uncharacterized protein</fullName>
    </submittedName>
</protein>
<reference evidence="2 3" key="1">
    <citation type="submission" date="2023-03" db="EMBL/GenBank/DDBJ databases">
        <title>WGS of Gossypium arboreum.</title>
        <authorList>
            <person name="Yu D."/>
        </authorList>
    </citation>
    <scope>NUCLEOTIDE SEQUENCE [LARGE SCALE GENOMIC DNA]</scope>
    <source>
        <tissue evidence="2">Leaf</tissue>
    </source>
</reference>
<dbReference type="EMBL" id="JARKNE010000010">
    <property type="protein sequence ID" value="KAK5792716.1"/>
    <property type="molecule type" value="Genomic_DNA"/>
</dbReference>
<sequence>MERDTKGRISGEEKDTGRNNRVDMEKSYLNLNFIPVGSGQKILTKGIDNWRNMNSKELNGADSDNGPMDLMLTKENDPLLSMEGKKRQRVVGDTTISLGNNIEGASESGTTIPIMESLKEPGAKENPNRF</sequence>
<organism evidence="2 3">
    <name type="scientific">Gossypium arboreum</name>
    <name type="common">Tree cotton</name>
    <name type="synonym">Gossypium nanking</name>
    <dbReference type="NCBI Taxonomy" id="29729"/>
    <lineage>
        <taxon>Eukaryota</taxon>
        <taxon>Viridiplantae</taxon>
        <taxon>Streptophyta</taxon>
        <taxon>Embryophyta</taxon>
        <taxon>Tracheophyta</taxon>
        <taxon>Spermatophyta</taxon>
        <taxon>Magnoliopsida</taxon>
        <taxon>eudicotyledons</taxon>
        <taxon>Gunneridae</taxon>
        <taxon>Pentapetalae</taxon>
        <taxon>rosids</taxon>
        <taxon>malvids</taxon>
        <taxon>Malvales</taxon>
        <taxon>Malvaceae</taxon>
        <taxon>Malvoideae</taxon>
        <taxon>Gossypium</taxon>
    </lineage>
</organism>